<evidence type="ECO:0000313" key="2">
    <source>
        <dbReference type="Proteomes" id="UP000799757"/>
    </source>
</evidence>
<proteinExistence type="predicted"/>
<organism evidence="1 2">
    <name type="scientific">Melanomma pulvis-pyrius CBS 109.77</name>
    <dbReference type="NCBI Taxonomy" id="1314802"/>
    <lineage>
        <taxon>Eukaryota</taxon>
        <taxon>Fungi</taxon>
        <taxon>Dikarya</taxon>
        <taxon>Ascomycota</taxon>
        <taxon>Pezizomycotina</taxon>
        <taxon>Dothideomycetes</taxon>
        <taxon>Pleosporomycetidae</taxon>
        <taxon>Pleosporales</taxon>
        <taxon>Melanommataceae</taxon>
        <taxon>Melanomma</taxon>
    </lineage>
</organism>
<dbReference type="PANTHER" id="PTHR24148">
    <property type="entry name" value="ANKYRIN REPEAT DOMAIN-CONTAINING PROTEIN 39 HOMOLOG-RELATED"/>
    <property type="match status" value="1"/>
</dbReference>
<keyword evidence="2" id="KW-1185">Reference proteome</keyword>
<dbReference type="AlphaFoldDB" id="A0A6A6XE20"/>
<dbReference type="OrthoDB" id="2157530at2759"/>
<dbReference type="EMBL" id="MU001883">
    <property type="protein sequence ID" value="KAF2794676.1"/>
    <property type="molecule type" value="Genomic_DNA"/>
</dbReference>
<dbReference type="Pfam" id="PF26639">
    <property type="entry name" value="Het-6_barrel"/>
    <property type="match status" value="1"/>
</dbReference>
<accession>A0A6A6XE20</accession>
<protein>
    <submittedName>
        <fullName evidence="1">Uncharacterized protein</fullName>
    </submittedName>
</protein>
<dbReference type="PANTHER" id="PTHR24148:SF73">
    <property type="entry name" value="HET DOMAIN PROTEIN (AFU_ORTHOLOGUE AFUA_8G01020)"/>
    <property type="match status" value="1"/>
</dbReference>
<dbReference type="Proteomes" id="UP000799757">
    <property type="component" value="Unassembled WGS sequence"/>
</dbReference>
<gene>
    <name evidence="1" type="ORF">K505DRAFT_324612</name>
</gene>
<evidence type="ECO:0000313" key="1">
    <source>
        <dbReference type="EMBL" id="KAF2794676.1"/>
    </source>
</evidence>
<sequence length="230" mass="25331">MYDPGFFFSIIDQLQAVPSFPPDSAVEAPSEPLWLILAKTLTCGIGDCSGAEYTLARYPNLESLGHLGQGSVAWLTAIWDCFSAHCFDPAGEVFQHVLLKALGAKSRPFSTDANIASTFLNYVANILVSDRLFVTTEGYIGLAPRCIRGGDFVAIFNGCDTPYVVRRAGKIKHEDEMFDEALHVVGPCYLHGIMNGEIFADRDAPRFKRLKWMRHDGDVADSLEGCMMLV</sequence>
<dbReference type="InterPro" id="IPR052895">
    <property type="entry name" value="HetReg/Transcr_Mod"/>
</dbReference>
<name>A0A6A6XE20_9PLEO</name>
<reference evidence="1" key="1">
    <citation type="journal article" date="2020" name="Stud. Mycol.">
        <title>101 Dothideomycetes genomes: a test case for predicting lifestyles and emergence of pathogens.</title>
        <authorList>
            <person name="Haridas S."/>
            <person name="Albert R."/>
            <person name="Binder M."/>
            <person name="Bloem J."/>
            <person name="Labutti K."/>
            <person name="Salamov A."/>
            <person name="Andreopoulos B."/>
            <person name="Baker S."/>
            <person name="Barry K."/>
            <person name="Bills G."/>
            <person name="Bluhm B."/>
            <person name="Cannon C."/>
            <person name="Castanera R."/>
            <person name="Culley D."/>
            <person name="Daum C."/>
            <person name="Ezra D."/>
            <person name="Gonzalez J."/>
            <person name="Henrissat B."/>
            <person name="Kuo A."/>
            <person name="Liang C."/>
            <person name="Lipzen A."/>
            <person name="Lutzoni F."/>
            <person name="Magnuson J."/>
            <person name="Mondo S."/>
            <person name="Nolan M."/>
            <person name="Ohm R."/>
            <person name="Pangilinan J."/>
            <person name="Park H.-J."/>
            <person name="Ramirez L."/>
            <person name="Alfaro M."/>
            <person name="Sun H."/>
            <person name="Tritt A."/>
            <person name="Yoshinaga Y."/>
            <person name="Zwiers L.-H."/>
            <person name="Turgeon B."/>
            <person name="Goodwin S."/>
            <person name="Spatafora J."/>
            <person name="Crous P."/>
            <person name="Grigoriev I."/>
        </authorList>
    </citation>
    <scope>NUCLEOTIDE SEQUENCE</scope>
    <source>
        <strain evidence="1">CBS 109.77</strain>
    </source>
</reference>